<dbReference type="GO" id="GO:0005886">
    <property type="term" value="C:plasma membrane"/>
    <property type="evidence" value="ECO:0007669"/>
    <property type="project" value="TreeGrafter"/>
</dbReference>
<feature type="transmembrane region" description="Helical" evidence="6">
    <location>
        <begin position="59"/>
        <end position="78"/>
    </location>
</feature>
<reference evidence="7 8" key="1">
    <citation type="submission" date="2018-01" db="EMBL/GenBank/DDBJ databases">
        <title>Whole genome sequence of Melissococcus plutonius DAT561.</title>
        <authorList>
            <person name="Okumura K."/>
            <person name="Takamatsu D."/>
            <person name="Okura M."/>
        </authorList>
    </citation>
    <scope>NUCLEOTIDE SEQUENCE [LARGE SCALE GENOMIC DNA]</scope>
    <source>
        <strain evidence="7 8">DAT561</strain>
    </source>
</reference>
<comment type="similarity">
    <text evidence="2">Belongs to the UPF0014 family.</text>
</comment>
<proteinExistence type="inferred from homology"/>
<dbReference type="AlphaFoldDB" id="A0A2Z5Y360"/>
<sequence>MNLSVNNISLLFITILVFIAIGISYKEKLGLEKEIIVSICRAVIQLIIVGYLLKYIFRVNNIFLTMIMIFIILINAAYNANKRSNGLEDGFWISFFSIFISTFITVGVLVMTQTIKFVPSQIIPITGMVASNSMVAIGLCYRNMHSQFHDQREQVLEKLALGATIKEASNSIIKASIKTGMSPTIDSAKTVGIVSLPGMMSGLIFAGIDPVYAIKYQIMVTFMLLSATSLGSFIASYYAYKKYYNSRKQLLS</sequence>
<protein>
    <submittedName>
        <fullName evidence="7">Probable iron export permease protein FetB</fullName>
    </submittedName>
</protein>
<feature type="transmembrane region" description="Helical" evidence="6">
    <location>
        <begin position="6"/>
        <end position="23"/>
    </location>
</feature>
<organism evidence="7 8">
    <name type="scientific">Melissococcus plutonius</name>
    <dbReference type="NCBI Taxonomy" id="33970"/>
    <lineage>
        <taxon>Bacteria</taxon>
        <taxon>Bacillati</taxon>
        <taxon>Bacillota</taxon>
        <taxon>Bacilli</taxon>
        <taxon>Lactobacillales</taxon>
        <taxon>Enterococcaceae</taxon>
        <taxon>Melissococcus</taxon>
    </lineage>
</organism>
<dbReference type="OMA" id="PWYEPQY"/>
<evidence type="ECO:0000256" key="6">
    <source>
        <dbReference type="SAM" id="Phobius"/>
    </source>
</evidence>
<evidence type="ECO:0000256" key="4">
    <source>
        <dbReference type="ARBA" id="ARBA00022989"/>
    </source>
</evidence>
<comment type="subcellular location">
    <subcellularLocation>
        <location evidence="1">Membrane</location>
        <topology evidence="1">Multi-pass membrane protein</topology>
    </subcellularLocation>
</comment>
<dbReference type="RefSeq" id="WP_013773745.1">
    <property type="nucleotide sequence ID" value="NZ_AP018492.1"/>
</dbReference>
<feature type="transmembrane region" description="Helical" evidence="6">
    <location>
        <begin position="191"/>
        <end position="212"/>
    </location>
</feature>
<keyword evidence="4 6" id="KW-1133">Transmembrane helix</keyword>
<feature type="transmembrane region" description="Helical" evidence="6">
    <location>
        <begin position="218"/>
        <end position="240"/>
    </location>
</feature>
<name>A0A2Z5Y360_9ENTE</name>
<evidence type="ECO:0000256" key="5">
    <source>
        <dbReference type="ARBA" id="ARBA00023136"/>
    </source>
</evidence>
<dbReference type="InterPro" id="IPR005226">
    <property type="entry name" value="UPF0014_fam"/>
</dbReference>
<evidence type="ECO:0000256" key="2">
    <source>
        <dbReference type="ARBA" id="ARBA00005268"/>
    </source>
</evidence>
<feature type="transmembrane region" description="Helical" evidence="6">
    <location>
        <begin position="90"/>
        <end position="110"/>
    </location>
</feature>
<evidence type="ECO:0000256" key="1">
    <source>
        <dbReference type="ARBA" id="ARBA00004141"/>
    </source>
</evidence>
<dbReference type="EMBL" id="AP018492">
    <property type="protein sequence ID" value="BBC61200.1"/>
    <property type="molecule type" value="Genomic_DNA"/>
</dbReference>
<dbReference type="GeneID" id="57043637"/>
<keyword evidence="5 6" id="KW-0472">Membrane</keyword>
<evidence type="ECO:0000313" key="8">
    <source>
        <dbReference type="Proteomes" id="UP000269226"/>
    </source>
</evidence>
<evidence type="ECO:0000313" key="7">
    <source>
        <dbReference type="EMBL" id="BBC61200.1"/>
    </source>
</evidence>
<feature type="transmembrane region" description="Helical" evidence="6">
    <location>
        <begin position="122"/>
        <end position="141"/>
    </location>
</feature>
<evidence type="ECO:0000256" key="3">
    <source>
        <dbReference type="ARBA" id="ARBA00022692"/>
    </source>
</evidence>
<dbReference type="PANTHER" id="PTHR30028">
    <property type="entry name" value="UPF0014 INNER MEMBRANE PROTEIN YBBM-RELATED"/>
    <property type="match status" value="1"/>
</dbReference>
<dbReference type="Proteomes" id="UP000269226">
    <property type="component" value="Chromosome"/>
</dbReference>
<accession>A0A2Z5Y360</accession>
<keyword evidence="3 6" id="KW-0812">Transmembrane</keyword>
<dbReference type="PANTHER" id="PTHR30028:SF0">
    <property type="entry name" value="PROTEIN ALUMINUM SENSITIVE 3"/>
    <property type="match status" value="1"/>
</dbReference>
<dbReference type="Pfam" id="PF03649">
    <property type="entry name" value="UPF0014"/>
    <property type="match status" value="1"/>
</dbReference>
<gene>
    <name evidence="7" type="ORF">DAT561_1091</name>
</gene>